<dbReference type="EMBL" id="JAVYJV010000016">
    <property type="protein sequence ID" value="KAK4351549.1"/>
    <property type="molecule type" value="Genomic_DNA"/>
</dbReference>
<name>A0AAE1V7R4_9SOLA</name>
<dbReference type="AlphaFoldDB" id="A0AAE1V7R4"/>
<dbReference type="PANTHER" id="PTHR31579:SF39">
    <property type="entry name" value="OS01G0973600 PROTEIN"/>
    <property type="match status" value="1"/>
</dbReference>
<proteinExistence type="predicted"/>
<organism evidence="1 2">
    <name type="scientific">Anisodus tanguticus</name>
    <dbReference type="NCBI Taxonomy" id="243964"/>
    <lineage>
        <taxon>Eukaryota</taxon>
        <taxon>Viridiplantae</taxon>
        <taxon>Streptophyta</taxon>
        <taxon>Embryophyta</taxon>
        <taxon>Tracheophyta</taxon>
        <taxon>Spermatophyta</taxon>
        <taxon>Magnoliopsida</taxon>
        <taxon>eudicotyledons</taxon>
        <taxon>Gunneridae</taxon>
        <taxon>Pentapetalae</taxon>
        <taxon>asterids</taxon>
        <taxon>lamiids</taxon>
        <taxon>Solanales</taxon>
        <taxon>Solanaceae</taxon>
        <taxon>Solanoideae</taxon>
        <taxon>Hyoscyameae</taxon>
        <taxon>Anisodus</taxon>
    </lineage>
</organism>
<dbReference type="Pfam" id="PF04720">
    <property type="entry name" value="PDDEXK_6"/>
    <property type="match status" value="1"/>
</dbReference>
<evidence type="ECO:0000313" key="2">
    <source>
        <dbReference type="Proteomes" id="UP001291623"/>
    </source>
</evidence>
<dbReference type="NCBIfam" id="TIGR01615">
    <property type="entry name" value="A_thal_3542"/>
    <property type="match status" value="1"/>
</dbReference>
<comment type="caution">
    <text evidence="1">The sequence shown here is derived from an EMBL/GenBank/DDBJ whole genome shotgun (WGS) entry which is preliminary data.</text>
</comment>
<dbReference type="PANTHER" id="PTHR31579">
    <property type="entry name" value="OS03G0796600 PROTEIN"/>
    <property type="match status" value="1"/>
</dbReference>
<dbReference type="Proteomes" id="UP001291623">
    <property type="component" value="Unassembled WGS sequence"/>
</dbReference>
<accession>A0AAE1V7R4</accession>
<evidence type="ECO:0000313" key="1">
    <source>
        <dbReference type="EMBL" id="KAK4351549.1"/>
    </source>
</evidence>
<protein>
    <submittedName>
        <fullName evidence="1">Uncharacterized protein</fullName>
    </submittedName>
</protein>
<reference evidence="1" key="1">
    <citation type="submission" date="2023-12" db="EMBL/GenBank/DDBJ databases">
        <title>Genome assembly of Anisodus tanguticus.</title>
        <authorList>
            <person name="Wang Y.-J."/>
        </authorList>
    </citation>
    <scope>NUCLEOTIDE SEQUENCE</scope>
    <source>
        <strain evidence="1">KB-2021</strain>
        <tissue evidence="1">Leaf</tissue>
    </source>
</reference>
<keyword evidence="2" id="KW-1185">Reference proteome</keyword>
<gene>
    <name evidence="1" type="ORF">RND71_030862</name>
</gene>
<dbReference type="InterPro" id="IPR006502">
    <property type="entry name" value="PDDEXK-like"/>
</dbReference>
<sequence>MESKGFRLSRTKTEYLECKFSNGSDPEIGVEVRLGTQVIPKKGSFKYLGSIIQGNGEIDDNVTHRIGAVWMKWRLAFGVLCDKKLYKNSVDQYESDLTMVVHSLILSMTESCHIGRPETCNASCVRSYLVKPLQSGGYSAVMCATKWQGCGKIPGGEHEYIEVISHGNDGCSERYIIDIDFRSHFEIARAVKSYDVVLSCLPPVYVGTVTKLKLYLQAMVEAAKCSLKQNSMPLPPWRSLAYLEAKWESSSQKVVNIQVQSSVSRSNSSHRHCTELLRRIKSCIRSEIKAKGFLVSVNCRKRQGLKIERCHSSPTYIKYGHNGP</sequence>